<protein>
    <submittedName>
        <fullName evidence="2">Uncharacterized protein</fullName>
    </submittedName>
</protein>
<proteinExistence type="predicted"/>
<keyword evidence="3" id="KW-1185">Reference proteome</keyword>
<name>A0A4Y2FC86_ARAVE</name>
<feature type="region of interest" description="Disordered" evidence="1">
    <location>
        <begin position="1"/>
        <end position="57"/>
    </location>
</feature>
<dbReference type="EMBL" id="BGPR01000864">
    <property type="protein sequence ID" value="GBM38278.1"/>
    <property type="molecule type" value="Genomic_DNA"/>
</dbReference>
<reference evidence="2 3" key="1">
    <citation type="journal article" date="2019" name="Sci. Rep.">
        <title>Orb-weaving spider Araneus ventricosus genome elucidates the spidroin gene catalogue.</title>
        <authorList>
            <person name="Kono N."/>
            <person name="Nakamura H."/>
            <person name="Ohtoshi R."/>
            <person name="Moran D.A.P."/>
            <person name="Shinohara A."/>
            <person name="Yoshida Y."/>
            <person name="Fujiwara M."/>
            <person name="Mori M."/>
            <person name="Tomita M."/>
            <person name="Arakawa K."/>
        </authorList>
    </citation>
    <scope>NUCLEOTIDE SEQUENCE [LARGE SCALE GENOMIC DNA]</scope>
</reference>
<sequence length="86" mass="10173">MVKETATQRKRRLEKAKQKRQEKLQQESEAGKSARLAKRRKRAEEVAEKQRNVERANTKERMVHVKLIETVDAYSFRLANDAQRHA</sequence>
<feature type="compositionally biased region" description="Basic and acidic residues" evidence="1">
    <location>
        <begin position="42"/>
        <end position="57"/>
    </location>
</feature>
<accession>A0A4Y2FC86</accession>
<evidence type="ECO:0000256" key="1">
    <source>
        <dbReference type="SAM" id="MobiDB-lite"/>
    </source>
</evidence>
<gene>
    <name evidence="2" type="ORF">AVEN_17723_1</name>
</gene>
<dbReference type="OrthoDB" id="8361660at2759"/>
<comment type="caution">
    <text evidence="2">The sequence shown here is derived from an EMBL/GenBank/DDBJ whole genome shotgun (WGS) entry which is preliminary data.</text>
</comment>
<feature type="compositionally biased region" description="Basic and acidic residues" evidence="1">
    <location>
        <begin position="15"/>
        <end position="32"/>
    </location>
</feature>
<dbReference type="Proteomes" id="UP000499080">
    <property type="component" value="Unassembled WGS sequence"/>
</dbReference>
<organism evidence="2 3">
    <name type="scientific">Araneus ventricosus</name>
    <name type="common">Orbweaver spider</name>
    <name type="synonym">Epeira ventricosa</name>
    <dbReference type="NCBI Taxonomy" id="182803"/>
    <lineage>
        <taxon>Eukaryota</taxon>
        <taxon>Metazoa</taxon>
        <taxon>Ecdysozoa</taxon>
        <taxon>Arthropoda</taxon>
        <taxon>Chelicerata</taxon>
        <taxon>Arachnida</taxon>
        <taxon>Araneae</taxon>
        <taxon>Araneomorphae</taxon>
        <taxon>Entelegynae</taxon>
        <taxon>Araneoidea</taxon>
        <taxon>Araneidae</taxon>
        <taxon>Araneus</taxon>
    </lineage>
</organism>
<evidence type="ECO:0000313" key="2">
    <source>
        <dbReference type="EMBL" id="GBM38278.1"/>
    </source>
</evidence>
<evidence type="ECO:0000313" key="3">
    <source>
        <dbReference type="Proteomes" id="UP000499080"/>
    </source>
</evidence>
<dbReference type="AlphaFoldDB" id="A0A4Y2FC86"/>